<evidence type="ECO:0000313" key="2">
    <source>
        <dbReference type="Proteomes" id="UP000002274"/>
    </source>
</evidence>
<dbReference type="Proteomes" id="UP000002274">
    <property type="component" value="Chromosome"/>
</dbReference>
<dbReference type="KEGG" id="pmf:P9303_05891"/>
<dbReference type="AlphaFoldDB" id="A2C781"/>
<reference evidence="1 2" key="1">
    <citation type="journal article" date="2007" name="PLoS Genet.">
        <title>Patterns and implications of gene gain and loss in the evolution of Prochlorococcus.</title>
        <authorList>
            <person name="Kettler G.C."/>
            <person name="Martiny A.C."/>
            <person name="Huang K."/>
            <person name="Zucker J."/>
            <person name="Coleman M.L."/>
            <person name="Rodrigue S."/>
            <person name="Chen F."/>
            <person name="Lapidus A."/>
            <person name="Ferriera S."/>
            <person name="Johnson J."/>
            <person name="Steglich C."/>
            <person name="Church G.M."/>
            <person name="Richardson P."/>
            <person name="Chisholm S.W."/>
        </authorList>
    </citation>
    <scope>NUCLEOTIDE SEQUENCE [LARGE SCALE GENOMIC DNA]</scope>
    <source>
        <strain evidence="1 2">MIT 9303</strain>
    </source>
</reference>
<dbReference type="PANTHER" id="PTHR36142:SF2">
    <property type="entry name" value="METALLO-HYDROLASE_OXIDOREDUCTASE SUPERFAMILY PROTEIN"/>
    <property type="match status" value="1"/>
</dbReference>
<evidence type="ECO:0000313" key="1">
    <source>
        <dbReference type="EMBL" id="ABM77341.1"/>
    </source>
</evidence>
<accession>A2C781</accession>
<dbReference type="HOGENOM" id="CLU_055726_0_0_3"/>
<dbReference type="SUPFAM" id="SSF56281">
    <property type="entry name" value="Metallo-hydrolase/oxidoreductase"/>
    <property type="match status" value="1"/>
</dbReference>
<name>A2C781_PROM3</name>
<organism evidence="1 2">
    <name type="scientific">Prochlorococcus marinus (strain MIT 9303)</name>
    <dbReference type="NCBI Taxonomy" id="59922"/>
    <lineage>
        <taxon>Bacteria</taxon>
        <taxon>Bacillati</taxon>
        <taxon>Cyanobacteriota</taxon>
        <taxon>Cyanophyceae</taxon>
        <taxon>Synechococcales</taxon>
        <taxon>Prochlorococcaceae</taxon>
        <taxon>Prochlorococcus</taxon>
    </lineage>
</organism>
<dbReference type="STRING" id="59922.P9303_05891"/>
<sequence length="250" mass="26802">MNLAATYFGANGWLLEFGACRVLVDPWLTGQLSFPPGPWLLNGKLPRDWAVPDNLDLLLLSQGLPDHAHPETLQLLPKDLKIVGSPSAAKLVGRLGFKQVTPLHPGESTNIAGLTIRATAGAMVPSIENGYLISNADGKIYLEPHGFLDSKIESQSVDAVISPVVDLGLPLAGAFVKGRQVLPELLKRFEPKTVLASTAGGNVRFEGLLSSFMQMEGSAKDVAEMLPAQVKFIDPEPGKRYALTSKQSLV</sequence>
<protein>
    <submittedName>
        <fullName evidence="1">Predicted Zn-dependent hydrolases of the beta-lactamase fold</fullName>
    </submittedName>
</protein>
<dbReference type="BioCyc" id="PMAR59922:G1G80-540-MONOMER"/>
<dbReference type="EMBL" id="CP000554">
    <property type="protein sequence ID" value="ABM77341.1"/>
    <property type="molecule type" value="Genomic_DNA"/>
</dbReference>
<dbReference type="RefSeq" id="WP_011825261.1">
    <property type="nucleotide sequence ID" value="NC_008820.1"/>
</dbReference>
<dbReference type="PANTHER" id="PTHR36142">
    <property type="entry name" value="METALLO-HYDROLASE/OXIDOREDUCTASE SUPERFAMILY PROTEIN"/>
    <property type="match status" value="1"/>
</dbReference>
<dbReference type="InterPro" id="IPR036866">
    <property type="entry name" value="RibonucZ/Hydroxyglut_hydro"/>
</dbReference>
<keyword evidence="1" id="KW-0378">Hydrolase</keyword>
<proteinExistence type="predicted"/>
<gene>
    <name evidence="1" type="ordered locus">P9303_05891</name>
</gene>
<dbReference type="GO" id="GO:0016787">
    <property type="term" value="F:hydrolase activity"/>
    <property type="evidence" value="ECO:0007669"/>
    <property type="project" value="UniProtKB-KW"/>
</dbReference>
<dbReference type="Pfam" id="PF13483">
    <property type="entry name" value="Lactamase_B_3"/>
    <property type="match status" value="1"/>
</dbReference>
<dbReference type="Gene3D" id="3.60.15.10">
    <property type="entry name" value="Ribonuclease Z/Hydroxyacylglutathione hydrolase-like"/>
    <property type="match status" value="1"/>
</dbReference>